<evidence type="ECO:0000256" key="1">
    <source>
        <dbReference type="ARBA" id="ARBA00004651"/>
    </source>
</evidence>
<dbReference type="GO" id="GO:1903785">
    <property type="term" value="P:L-valine transmembrane transport"/>
    <property type="evidence" value="ECO:0007669"/>
    <property type="project" value="TreeGrafter"/>
</dbReference>
<name>A0A0W7WH01_9RHOB</name>
<evidence type="ECO:0000256" key="8">
    <source>
        <dbReference type="SAM" id="Phobius"/>
    </source>
</evidence>
<comment type="subcellular location">
    <subcellularLocation>
        <location evidence="1">Cell membrane</location>
        <topology evidence="1">Multi-pass membrane protein</topology>
    </subcellularLocation>
</comment>
<evidence type="ECO:0000256" key="6">
    <source>
        <dbReference type="ARBA" id="ARBA00022989"/>
    </source>
</evidence>
<feature type="transmembrane region" description="Helical" evidence="8">
    <location>
        <begin position="72"/>
        <end position="93"/>
    </location>
</feature>
<keyword evidence="3" id="KW-0813">Transport</keyword>
<dbReference type="AlphaFoldDB" id="A0A0W7WH01"/>
<dbReference type="Proteomes" id="UP000054396">
    <property type="component" value="Unassembled WGS sequence"/>
</dbReference>
<comment type="caution">
    <text evidence="9">The sequence shown here is derived from an EMBL/GenBank/DDBJ whole genome shotgun (WGS) entry which is preliminary data.</text>
</comment>
<dbReference type="Pfam" id="PF03591">
    <property type="entry name" value="AzlC"/>
    <property type="match status" value="1"/>
</dbReference>
<accession>A0A0W7WH01</accession>
<keyword evidence="7 8" id="KW-0472">Membrane</keyword>
<feature type="transmembrane region" description="Helical" evidence="8">
    <location>
        <begin position="135"/>
        <end position="160"/>
    </location>
</feature>
<dbReference type="RefSeq" id="WP_058863316.1">
    <property type="nucleotide sequence ID" value="NZ_LPXO01000011.1"/>
</dbReference>
<evidence type="ECO:0000256" key="7">
    <source>
        <dbReference type="ARBA" id="ARBA00023136"/>
    </source>
</evidence>
<evidence type="ECO:0000313" key="9">
    <source>
        <dbReference type="EMBL" id="KUF09752.1"/>
    </source>
</evidence>
<evidence type="ECO:0000256" key="5">
    <source>
        <dbReference type="ARBA" id="ARBA00022692"/>
    </source>
</evidence>
<evidence type="ECO:0000256" key="2">
    <source>
        <dbReference type="ARBA" id="ARBA00010735"/>
    </source>
</evidence>
<feature type="transmembrane region" description="Helical" evidence="8">
    <location>
        <begin position="46"/>
        <end position="65"/>
    </location>
</feature>
<organism evidence="9 10">
    <name type="scientific">Pseudoponticoccus marisrubri</name>
    <dbReference type="NCBI Taxonomy" id="1685382"/>
    <lineage>
        <taxon>Bacteria</taxon>
        <taxon>Pseudomonadati</taxon>
        <taxon>Pseudomonadota</taxon>
        <taxon>Alphaproteobacteria</taxon>
        <taxon>Rhodobacterales</taxon>
        <taxon>Roseobacteraceae</taxon>
        <taxon>Pseudoponticoccus</taxon>
    </lineage>
</organism>
<evidence type="ECO:0000256" key="4">
    <source>
        <dbReference type="ARBA" id="ARBA00022475"/>
    </source>
</evidence>
<dbReference type="EMBL" id="LPXO01000011">
    <property type="protein sequence ID" value="KUF09752.1"/>
    <property type="molecule type" value="Genomic_DNA"/>
</dbReference>
<feature type="transmembrane region" description="Helical" evidence="8">
    <location>
        <begin position="166"/>
        <end position="185"/>
    </location>
</feature>
<keyword evidence="4" id="KW-1003">Cell membrane</keyword>
<dbReference type="STRING" id="1685382.AVJ23_16510"/>
<evidence type="ECO:0000256" key="3">
    <source>
        <dbReference type="ARBA" id="ARBA00022448"/>
    </source>
</evidence>
<reference evidence="9 10" key="1">
    <citation type="submission" date="2015-12" db="EMBL/GenBank/DDBJ databases">
        <authorList>
            <person name="Shamseldin A."/>
            <person name="Moawad H."/>
            <person name="Abd El-Rahim W.M."/>
            <person name="Sadowsky M.J."/>
        </authorList>
    </citation>
    <scope>NUCLEOTIDE SEQUENCE [LARGE SCALE GENOMIC DNA]</scope>
    <source>
        <strain evidence="9 10">SJ5A-1</strain>
    </source>
</reference>
<dbReference type="OrthoDB" id="3579489at2"/>
<protein>
    <submittedName>
        <fullName evidence="9">Branched-chain amino acid transporter AzlC</fullName>
    </submittedName>
</protein>
<gene>
    <name evidence="9" type="ORF">AVJ23_16510</name>
</gene>
<dbReference type="InterPro" id="IPR011606">
    <property type="entry name" value="Brnchd-chn_aa_trnsp_permease"/>
</dbReference>
<evidence type="ECO:0000313" key="10">
    <source>
        <dbReference type="Proteomes" id="UP000054396"/>
    </source>
</evidence>
<keyword evidence="6 8" id="KW-1133">Transmembrane helix</keyword>
<proteinExistence type="inferred from homology"/>
<keyword evidence="5 8" id="KW-0812">Transmembrane</keyword>
<feature type="transmembrane region" description="Helical" evidence="8">
    <location>
        <begin position="20"/>
        <end position="40"/>
    </location>
</feature>
<sequence length="234" mass="24828">MSRDTIRSAYLRGMRGGGPFILVVVPFAMMFGVVATKAGLSLFETLSFSVVVIAGASQFTALQLMGEDAPTLVVIASALAVNLRMAMYSASITPHLGPLPLHKRALAAYLLVDQVYAASILDYEARPRQSLSEKFAFFLGVATPICPNWYLFTLVGAWVGEAIPPGTGLDMVLPLAFIAMIGPALRTRAHVGAALSATGLALLMAWLPYNLGLLVAAMGGMVVGAEIERRREAT</sequence>
<dbReference type="PANTHER" id="PTHR34979">
    <property type="entry name" value="INNER MEMBRANE PROTEIN YGAZ"/>
    <property type="match status" value="1"/>
</dbReference>
<dbReference type="PANTHER" id="PTHR34979:SF1">
    <property type="entry name" value="INNER MEMBRANE PROTEIN YGAZ"/>
    <property type="match status" value="1"/>
</dbReference>
<comment type="similarity">
    <text evidence="2">Belongs to the AzlC family.</text>
</comment>
<dbReference type="GO" id="GO:0005886">
    <property type="term" value="C:plasma membrane"/>
    <property type="evidence" value="ECO:0007669"/>
    <property type="project" value="UniProtKB-SubCell"/>
</dbReference>
<keyword evidence="10" id="KW-1185">Reference proteome</keyword>